<organism evidence="2 3">
    <name type="scientific">Flavimobilis marinus</name>
    <dbReference type="NCBI Taxonomy" id="285351"/>
    <lineage>
        <taxon>Bacteria</taxon>
        <taxon>Bacillati</taxon>
        <taxon>Actinomycetota</taxon>
        <taxon>Actinomycetes</taxon>
        <taxon>Micrococcales</taxon>
        <taxon>Jonesiaceae</taxon>
        <taxon>Flavimobilis</taxon>
    </lineage>
</organism>
<dbReference type="RefSeq" id="WP_177191379.1">
    <property type="nucleotide sequence ID" value="NZ_BNAN01000001.1"/>
</dbReference>
<dbReference type="EMBL" id="FONZ01000006">
    <property type="protein sequence ID" value="SFF35507.1"/>
    <property type="molecule type" value="Genomic_DNA"/>
</dbReference>
<sequence length="344" mass="35657">MPKVIVVGSTGQVGRAVVADFAAAGWDVTAVHRGRQAVPPSWSDLGVSDVVADRSETGQLEAVLATGADAVVDVVAFDAADGRQLLAAQEDVGGLVVVSTLDVYVDDAGRGLEDGRDGVENFPRFAVPIREDNPTWAQDRGTYGSDKVALEQTLRDGARVPVTALRPGGIHGPGSRTPRELWVVLRALAGLESIPLPMAGGHALPTTATTNLARLARRSAEDALHGTAPGFRAFNSADPDALSVTGIVQALLDALGSAAEIVPLGDPDPESPDFAAPPGATPWSIPRSMALDLSAAASVGYEAVHTYAEAAPAAVASILERLEGRTWQEAYPDMARAYGDGFAE</sequence>
<dbReference type="STRING" id="285351.SAMN04488035_2632"/>
<keyword evidence="3" id="KW-1185">Reference proteome</keyword>
<protein>
    <submittedName>
        <fullName evidence="2">Nucleoside-diphosphate-sugar epimerase</fullName>
    </submittedName>
</protein>
<dbReference type="PANTHER" id="PTHR48079">
    <property type="entry name" value="PROTEIN YEEZ"/>
    <property type="match status" value="1"/>
</dbReference>
<proteinExistence type="predicted"/>
<dbReference type="GO" id="GO:0005737">
    <property type="term" value="C:cytoplasm"/>
    <property type="evidence" value="ECO:0007669"/>
    <property type="project" value="TreeGrafter"/>
</dbReference>
<dbReference type="PANTHER" id="PTHR48079:SF6">
    <property type="entry name" value="NAD(P)-BINDING DOMAIN-CONTAINING PROTEIN-RELATED"/>
    <property type="match status" value="1"/>
</dbReference>
<evidence type="ECO:0000259" key="1">
    <source>
        <dbReference type="Pfam" id="PF13460"/>
    </source>
</evidence>
<dbReference type="InterPro" id="IPR036291">
    <property type="entry name" value="NAD(P)-bd_dom_sf"/>
</dbReference>
<dbReference type="GO" id="GO:0004029">
    <property type="term" value="F:aldehyde dehydrogenase (NAD+) activity"/>
    <property type="evidence" value="ECO:0007669"/>
    <property type="project" value="TreeGrafter"/>
</dbReference>
<feature type="domain" description="NAD(P)-binding" evidence="1">
    <location>
        <begin position="8"/>
        <end position="109"/>
    </location>
</feature>
<accession>A0A1I2I343</accession>
<dbReference type="Gene3D" id="3.40.50.720">
    <property type="entry name" value="NAD(P)-binding Rossmann-like Domain"/>
    <property type="match status" value="1"/>
</dbReference>
<dbReference type="InterPro" id="IPR016040">
    <property type="entry name" value="NAD(P)-bd_dom"/>
</dbReference>
<dbReference type="SUPFAM" id="SSF51735">
    <property type="entry name" value="NAD(P)-binding Rossmann-fold domains"/>
    <property type="match status" value="1"/>
</dbReference>
<reference evidence="3" key="1">
    <citation type="submission" date="2016-10" db="EMBL/GenBank/DDBJ databases">
        <authorList>
            <person name="Varghese N."/>
            <person name="Submissions S."/>
        </authorList>
    </citation>
    <scope>NUCLEOTIDE SEQUENCE [LARGE SCALE GENOMIC DNA]</scope>
    <source>
        <strain evidence="3">DSM 19083</strain>
    </source>
</reference>
<dbReference type="Proteomes" id="UP000198520">
    <property type="component" value="Unassembled WGS sequence"/>
</dbReference>
<dbReference type="InterPro" id="IPR051783">
    <property type="entry name" value="NAD(P)-dependent_oxidoreduct"/>
</dbReference>
<dbReference type="AlphaFoldDB" id="A0A1I2I343"/>
<dbReference type="Pfam" id="PF13460">
    <property type="entry name" value="NAD_binding_10"/>
    <property type="match status" value="1"/>
</dbReference>
<name>A0A1I2I343_9MICO</name>
<gene>
    <name evidence="2" type="ORF">SAMN04488035_2632</name>
</gene>
<evidence type="ECO:0000313" key="3">
    <source>
        <dbReference type="Proteomes" id="UP000198520"/>
    </source>
</evidence>
<evidence type="ECO:0000313" key="2">
    <source>
        <dbReference type="EMBL" id="SFF35507.1"/>
    </source>
</evidence>